<keyword evidence="7" id="KW-0663">Pyridoxal phosphate</keyword>
<reference evidence="17 18" key="1">
    <citation type="submission" date="2016-06" db="EMBL/GenBank/DDBJ databases">
        <title>Living apart together: crosstalk between the core and supernumerary genomes in a fungal plant pathogen.</title>
        <authorList>
            <person name="Vanheule A."/>
            <person name="Audenaert K."/>
            <person name="Warris S."/>
            <person name="Van De Geest H."/>
            <person name="Schijlen E."/>
            <person name="Hofte M."/>
            <person name="De Saeger S."/>
            <person name="Haesaert G."/>
            <person name="Waalwijk C."/>
            <person name="Van Der Lee T."/>
        </authorList>
    </citation>
    <scope>NUCLEOTIDE SEQUENCE [LARGE SCALE GENOMIC DNA]</scope>
    <source>
        <strain evidence="17 18">2516</strain>
    </source>
</reference>
<evidence type="ECO:0000256" key="9">
    <source>
        <dbReference type="ARBA" id="ARBA00051198"/>
    </source>
</evidence>
<dbReference type="InterPro" id="IPR029066">
    <property type="entry name" value="PLP-binding_barrel"/>
</dbReference>
<evidence type="ECO:0000313" key="17">
    <source>
        <dbReference type="EMBL" id="OBS28507.1"/>
    </source>
</evidence>
<dbReference type="PANTHER" id="PTHR28004">
    <property type="entry name" value="ZGC:162816-RELATED"/>
    <property type="match status" value="1"/>
</dbReference>
<dbReference type="Gene3D" id="2.40.37.20">
    <property type="entry name" value="D-serine dehydratase-like domain"/>
    <property type="match status" value="1"/>
</dbReference>
<evidence type="ECO:0000256" key="11">
    <source>
        <dbReference type="ARBA" id="ARBA00066349"/>
    </source>
</evidence>
<dbReference type="GO" id="GO:0046872">
    <property type="term" value="F:metal ion binding"/>
    <property type="evidence" value="ECO:0007669"/>
    <property type="project" value="UniProtKB-KW"/>
</dbReference>
<dbReference type="InterPro" id="IPR042208">
    <property type="entry name" value="D-ser_dehydrat-like_sf"/>
</dbReference>
<feature type="domain" description="D-serine dehydratase-like" evidence="16">
    <location>
        <begin position="275"/>
        <end position="371"/>
    </location>
</feature>
<feature type="region of interest" description="Disordered" evidence="14">
    <location>
        <begin position="395"/>
        <end position="417"/>
    </location>
</feature>
<comment type="catalytic activity">
    <reaction evidence="9">
        <text>D-serine = pyruvate + NH4(+)</text>
        <dbReference type="Rhea" id="RHEA:13977"/>
        <dbReference type="ChEBI" id="CHEBI:15361"/>
        <dbReference type="ChEBI" id="CHEBI:28938"/>
        <dbReference type="ChEBI" id="CHEBI:35247"/>
        <dbReference type="EC" id="4.3.1.18"/>
    </reaction>
    <physiologicalReaction direction="left-to-right" evidence="9">
        <dbReference type="Rhea" id="RHEA:13978"/>
    </physiologicalReaction>
</comment>
<comment type="caution">
    <text evidence="17">The sequence shown here is derived from an EMBL/GenBank/DDBJ whole genome shotgun (WGS) entry which is preliminary data.</text>
</comment>
<keyword evidence="4" id="KW-0216">Detoxification</keyword>
<feature type="transmembrane region" description="Helical" evidence="15">
    <location>
        <begin position="472"/>
        <end position="495"/>
    </location>
</feature>
<evidence type="ECO:0000256" key="7">
    <source>
        <dbReference type="ARBA" id="ARBA00022898"/>
    </source>
</evidence>
<protein>
    <recommendedName>
        <fullName evidence="12">D-serine dehydratase</fullName>
        <ecNumber evidence="11">4.3.1.18</ecNumber>
    </recommendedName>
    <alternativeName>
        <fullName evidence="13">D-serine deaminase</fullName>
    </alternativeName>
</protein>
<evidence type="ECO:0000256" key="10">
    <source>
        <dbReference type="ARBA" id="ARBA00055764"/>
    </source>
</evidence>
<evidence type="ECO:0000256" key="12">
    <source>
        <dbReference type="ARBA" id="ARBA00069616"/>
    </source>
</evidence>
<evidence type="ECO:0000259" key="16">
    <source>
        <dbReference type="SMART" id="SM01119"/>
    </source>
</evidence>
<evidence type="ECO:0000256" key="8">
    <source>
        <dbReference type="ARBA" id="ARBA00023239"/>
    </source>
</evidence>
<dbReference type="FunFam" id="3.20.20.10:FF:000016">
    <property type="entry name" value="D-serine dehydratase"/>
    <property type="match status" value="1"/>
</dbReference>
<keyword evidence="6" id="KW-0862">Zinc</keyword>
<comment type="cofactor">
    <cofactor evidence="1">
        <name>pyridoxal 5'-phosphate</name>
        <dbReference type="ChEBI" id="CHEBI:597326"/>
    </cofactor>
</comment>
<evidence type="ECO:0000256" key="15">
    <source>
        <dbReference type="SAM" id="Phobius"/>
    </source>
</evidence>
<name>A0A1B8B700_FUSPO</name>
<gene>
    <name evidence="17" type="ORF">FPOA_02443</name>
</gene>
<dbReference type="STRING" id="36050.A0A1B8B700"/>
<keyword evidence="15" id="KW-0812">Transmembrane</keyword>
<feature type="transmembrane region" description="Helical" evidence="15">
    <location>
        <begin position="437"/>
        <end position="460"/>
    </location>
</feature>
<sequence length="503" mass="54274">MDYSLENHKSFIGKSISEIPTPALVVNLPVLEKNIDTLHQDVERLGIGFRPHVKTLKTLEVTRLMIAGGKYKGMIASTIPEIKGALPLVEEGLVEECLYGIPIYPGVLPRLIELRKSLRVQLMVDNEQQVTFLEESSSSKQPWDIFIKLDVGSHRAGVEANSDALHRLVERAEKSSAVNIYGFYCHAGHSYGGRSRKEAEETLNIEVSSVLSAAKLLPSDRRLIISVGSTPTAHVVESLKASMPENVTLELHAGNFPCNDLQQVSTGLVAESQQAVSVAAEVCSVYPERNEALVNAGVVALSREASAFSGFGRVVGSPAWGLVRLSQEHGIVVSYADIAAKGPKQSPEDAAAPQPPQIITDESASTASLVDVDMPSVHTVPADFLEQEIQTETQAARVEREEEAKQEKRKRDSAASKVKETDNWLIQQFSKLTDGEATGLTVANLATVVSLGAFLGYKGWGLYERGRLDWKAVSYGVGILASAAAAQGAVGRYLYKGKKGGSS</sequence>
<accession>A0A1B8B700</accession>
<keyword evidence="5" id="KW-0479">Metal-binding</keyword>
<dbReference type="AlphaFoldDB" id="A0A1B8B700"/>
<dbReference type="Gene3D" id="3.20.20.10">
    <property type="entry name" value="Alanine racemase"/>
    <property type="match status" value="1"/>
</dbReference>
<comment type="similarity">
    <text evidence="3">Belongs to the DSD1 family.</text>
</comment>
<dbReference type="InterPro" id="IPR051466">
    <property type="entry name" value="D-amino_acid_metab_enzyme"/>
</dbReference>
<proteinExistence type="inferred from homology"/>
<dbReference type="EMBL" id="LYXU01000001">
    <property type="protein sequence ID" value="OBS28507.1"/>
    <property type="molecule type" value="Genomic_DNA"/>
</dbReference>
<comment type="function">
    <text evidence="10">Catalyzes the conversion of D-serine to pyruvate and ammonia. May play a role in D-serine detoxification.</text>
</comment>
<dbReference type="SUPFAM" id="SSF51419">
    <property type="entry name" value="PLP-binding barrel"/>
    <property type="match status" value="1"/>
</dbReference>
<evidence type="ECO:0000256" key="13">
    <source>
        <dbReference type="ARBA" id="ARBA00075219"/>
    </source>
</evidence>
<dbReference type="SMART" id="SM01119">
    <property type="entry name" value="D-ser_dehydrat"/>
    <property type="match status" value="1"/>
</dbReference>
<dbReference type="GO" id="GO:0008721">
    <property type="term" value="F:D-serine ammonia-lyase activity"/>
    <property type="evidence" value="ECO:0007669"/>
    <property type="project" value="UniProtKB-EC"/>
</dbReference>
<evidence type="ECO:0000256" key="2">
    <source>
        <dbReference type="ARBA" id="ARBA00001947"/>
    </source>
</evidence>
<evidence type="ECO:0000256" key="3">
    <source>
        <dbReference type="ARBA" id="ARBA00005323"/>
    </source>
</evidence>
<organism evidence="17 18">
    <name type="scientific">Fusarium poae</name>
    <dbReference type="NCBI Taxonomy" id="36050"/>
    <lineage>
        <taxon>Eukaryota</taxon>
        <taxon>Fungi</taxon>
        <taxon>Dikarya</taxon>
        <taxon>Ascomycota</taxon>
        <taxon>Pezizomycotina</taxon>
        <taxon>Sordariomycetes</taxon>
        <taxon>Hypocreomycetidae</taxon>
        <taxon>Hypocreales</taxon>
        <taxon>Nectriaceae</taxon>
        <taxon>Fusarium</taxon>
    </lineage>
</organism>
<dbReference type="Pfam" id="PF14031">
    <property type="entry name" value="D-ser_dehydrat"/>
    <property type="match status" value="1"/>
</dbReference>
<evidence type="ECO:0000256" key="14">
    <source>
        <dbReference type="SAM" id="MobiDB-lite"/>
    </source>
</evidence>
<evidence type="ECO:0000313" key="18">
    <source>
        <dbReference type="Proteomes" id="UP000091967"/>
    </source>
</evidence>
<dbReference type="GO" id="GO:0009636">
    <property type="term" value="P:response to toxic substance"/>
    <property type="evidence" value="ECO:0007669"/>
    <property type="project" value="UniProtKB-KW"/>
</dbReference>
<dbReference type="GO" id="GO:0036088">
    <property type="term" value="P:D-serine catabolic process"/>
    <property type="evidence" value="ECO:0007669"/>
    <property type="project" value="TreeGrafter"/>
</dbReference>
<evidence type="ECO:0000256" key="6">
    <source>
        <dbReference type="ARBA" id="ARBA00022833"/>
    </source>
</evidence>
<evidence type="ECO:0000256" key="1">
    <source>
        <dbReference type="ARBA" id="ARBA00001933"/>
    </source>
</evidence>
<dbReference type="Proteomes" id="UP000091967">
    <property type="component" value="Unassembled WGS sequence"/>
</dbReference>
<keyword evidence="8" id="KW-0456">Lyase</keyword>
<keyword evidence="18" id="KW-1185">Reference proteome</keyword>
<evidence type="ECO:0000256" key="5">
    <source>
        <dbReference type="ARBA" id="ARBA00022723"/>
    </source>
</evidence>
<comment type="cofactor">
    <cofactor evidence="2">
        <name>Zn(2+)</name>
        <dbReference type="ChEBI" id="CHEBI:29105"/>
    </cofactor>
</comment>
<dbReference type="InterPro" id="IPR026956">
    <property type="entry name" value="D-ser_dehydrat-like_dom"/>
</dbReference>
<feature type="compositionally biased region" description="Basic and acidic residues" evidence="14">
    <location>
        <begin position="397"/>
        <end position="417"/>
    </location>
</feature>
<dbReference type="InterPro" id="IPR001608">
    <property type="entry name" value="Ala_racemase_N"/>
</dbReference>
<dbReference type="Pfam" id="PF01168">
    <property type="entry name" value="Ala_racemase_N"/>
    <property type="match status" value="1"/>
</dbReference>
<evidence type="ECO:0000256" key="4">
    <source>
        <dbReference type="ARBA" id="ARBA00022575"/>
    </source>
</evidence>
<dbReference type="EC" id="4.3.1.18" evidence="11"/>
<dbReference type="PANTHER" id="PTHR28004:SF2">
    <property type="entry name" value="D-SERINE DEHYDRATASE"/>
    <property type="match status" value="1"/>
</dbReference>
<keyword evidence="15" id="KW-1133">Transmembrane helix</keyword>
<keyword evidence="15" id="KW-0472">Membrane</keyword>